<name>F5YND7_TREPZ</name>
<feature type="domain" description="Peptidase M15C" evidence="2">
    <location>
        <begin position="214"/>
        <end position="291"/>
    </location>
</feature>
<keyword evidence="4" id="KW-1185">Reference proteome</keyword>
<dbReference type="HOGENOM" id="CLU_067809_0_0_12"/>
<dbReference type="Proteomes" id="UP000009223">
    <property type="component" value="Chromosome"/>
</dbReference>
<dbReference type="KEGG" id="tpi:TREPR_0051"/>
<protein>
    <recommendedName>
        <fullName evidence="2">Peptidase M15C domain-containing protein</fullName>
    </recommendedName>
</protein>
<organism evidence="3 4">
    <name type="scientific">Treponema primitia (strain ATCC BAA-887 / DSM 12427 / ZAS-2)</name>
    <dbReference type="NCBI Taxonomy" id="545694"/>
    <lineage>
        <taxon>Bacteria</taxon>
        <taxon>Pseudomonadati</taxon>
        <taxon>Spirochaetota</taxon>
        <taxon>Spirochaetia</taxon>
        <taxon>Spirochaetales</taxon>
        <taxon>Treponemataceae</taxon>
        <taxon>Treponema</taxon>
    </lineage>
</organism>
<keyword evidence="1" id="KW-0732">Signal</keyword>
<accession>F5YND7</accession>
<evidence type="ECO:0000256" key="1">
    <source>
        <dbReference type="SAM" id="SignalP"/>
    </source>
</evidence>
<gene>
    <name evidence="3" type="ordered locus">TREPR_0051</name>
</gene>
<dbReference type="AlphaFoldDB" id="F5YND7"/>
<reference evidence="3 4" key="2">
    <citation type="journal article" date="2011" name="ISME J.">
        <title>RNA-seq reveals cooperative metabolic interactions between two termite-gut spirochete species in co-culture.</title>
        <authorList>
            <person name="Rosenthal A.Z."/>
            <person name="Matson E.G."/>
            <person name="Eldar A."/>
            <person name="Leadbetter J.R."/>
        </authorList>
    </citation>
    <scope>NUCLEOTIDE SEQUENCE [LARGE SCALE GENOMIC DNA]</scope>
    <source>
        <strain evidence="4">ATCC BAA-887 / DSM 12427 / ZAS-2</strain>
    </source>
</reference>
<feature type="chain" id="PRO_5003329867" description="Peptidase M15C domain-containing protein" evidence="1">
    <location>
        <begin position="31"/>
        <end position="307"/>
    </location>
</feature>
<reference evidence="4" key="1">
    <citation type="submission" date="2009-12" db="EMBL/GenBank/DDBJ databases">
        <title>Complete sequence of Treponema primitia strain ZAS-2.</title>
        <authorList>
            <person name="Tetu S.G."/>
            <person name="Matson E."/>
            <person name="Ren Q."/>
            <person name="Seshadri R."/>
            <person name="Elbourne L."/>
            <person name="Hassan K.A."/>
            <person name="Durkin A."/>
            <person name="Radune D."/>
            <person name="Mohamoud Y."/>
            <person name="Shay R."/>
            <person name="Jin S."/>
            <person name="Zhang X."/>
            <person name="Lucey K."/>
            <person name="Ballor N.R."/>
            <person name="Ottesen E."/>
            <person name="Rosenthal R."/>
            <person name="Allen A."/>
            <person name="Leadbetter J.R."/>
            <person name="Paulsen I.T."/>
        </authorList>
    </citation>
    <scope>NUCLEOTIDE SEQUENCE [LARGE SCALE GENOMIC DNA]</scope>
    <source>
        <strain evidence="4">ATCC BAA-887 / DSM 12427 / ZAS-2</strain>
    </source>
</reference>
<dbReference type="RefSeq" id="WP_015706405.1">
    <property type="nucleotide sequence ID" value="NC_015578.1"/>
</dbReference>
<evidence type="ECO:0000313" key="3">
    <source>
        <dbReference type="EMBL" id="AEF85738.1"/>
    </source>
</evidence>
<dbReference type="GO" id="GO:0008233">
    <property type="term" value="F:peptidase activity"/>
    <property type="evidence" value="ECO:0007669"/>
    <property type="project" value="InterPro"/>
</dbReference>
<dbReference type="InterPro" id="IPR009045">
    <property type="entry name" value="Zn_M74/Hedgehog-like"/>
</dbReference>
<dbReference type="Gene3D" id="3.30.1380.10">
    <property type="match status" value="1"/>
</dbReference>
<evidence type="ECO:0000313" key="4">
    <source>
        <dbReference type="Proteomes" id="UP000009223"/>
    </source>
</evidence>
<proteinExistence type="predicted"/>
<dbReference type="STRING" id="545694.TREPR_0051"/>
<evidence type="ECO:0000259" key="2">
    <source>
        <dbReference type="Pfam" id="PF13539"/>
    </source>
</evidence>
<dbReference type="InterPro" id="IPR039561">
    <property type="entry name" value="Peptidase_M15C"/>
</dbReference>
<dbReference type="SUPFAM" id="SSF55166">
    <property type="entry name" value="Hedgehog/DD-peptidase"/>
    <property type="match status" value="1"/>
</dbReference>
<dbReference type="eggNOG" id="COG0791">
    <property type="taxonomic scope" value="Bacteria"/>
</dbReference>
<sequence length="307" mass="35815">MSLFYTKKRNIRQWACALGICFLLAGRVFAQTAPDRGEAVMKALAAAYPGRVGAAVFRKGTPADTGDWAVQIRETWFYYAQGRLLPEELRNRYAEYDPQPFYNYPAELPAWKDPSPEETERFRNSAQMRQANPPKRSQFFFDALWRSSTREEAYERVKTMRFLGKSVTVHYSIMEELALVEERILWEANNSTLVRQWVNRLDTLAGWNWRSIADTQSRSFHAYGAAVDLLPASQGGLQSYWLWTSQNYPAWWAVPYEKRLHPPAAVIRAFEEYGFIWGGKWLFFDTMHFEYRPEILLLNNMPVKAAY</sequence>
<dbReference type="EMBL" id="CP001843">
    <property type="protein sequence ID" value="AEF85738.1"/>
    <property type="molecule type" value="Genomic_DNA"/>
</dbReference>
<dbReference type="Pfam" id="PF13539">
    <property type="entry name" value="Peptidase_M15_4"/>
    <property type="match status" value="1"/>
</dbReference>
<feature type="signal peptide" evidence="1">
    <location>
        <begin position="1"/>
        <end position="30"/>
    </location>
</feature>